<dbReference type="EMBL" id="KF846556">
    <property type="protein sequence ID" value="AHZ34093.1"/>
    <property type="molecule type" value="Genomic_DNA"/>
</dbReference>
<dbReference type="AlphaFoldDB" id="A0A024CHK3"/>
<evidence type="ECO:0000313" key="3">
    <source>
        <dbReference type="EMBL" id="AHZ34093.1"/>
    </source>
</evidence>
<protein>
    <submittedName>
        <fullName evidence="3">Phycoerythrobilin:Cys-82 alpha-phycoerythrin lyase, CpeZ subunit</fullName>
    </submittedName>
</protein>
<dbReference type="InterPro" id="IPR011989">
    <property type="entry name" value="ARM-like"/>
</dbReference>
<dbReference type="PANTHER" id="PTHR12697">
    <property type="entry name" value="PBS LYASE HEAT-LIKE PROTEIN"/>
    <property type="match status" value="1"/>
</dbReference>
<reference evidence="3" key="1">
    <citation type="journal article" date="2014" name="FEMS Microbiol. Ecol.">
        <title>Development of a targeted metagenomic approach to study a genomic region involved in light harvesting in marine Synechococcus.</title>
        <authorList>
            <person name="Humily F."/>
            <person name="Farrant G.K."/>
            <person name="Marie D."/>
            <person name="Perennou M."/>
            <person name="Mazard S."/>
            <person name="Labadie K."/>
            <person name="Aury J.-M."/>
            <person name="Wincker P."/>
            <person name="Nicolas Segui A."/>
            <person name="Scanlan D.J."/>
            <person name="Garczarek L."/>
        </authorList>
    </citation>
    <scope>NUCLEOTIDE SEQUENCE</scope>
</reference>
<sequence>MSSIISLDDLFLDLSHPNPNIRMDACVVMSENYFDEAFPRLLDLLNDSDPTVYRTAVKGLGVFGHRVLSPLLDLFNTTDNSTVKACCIKAFVQVSVNFPESVFPEQAITALKLALDDPNPVVSQSALMTLGYFSKQEHEKERVIPILIQVCNSSNIAHVQSAVMSLAEVQSSQVDQCFMSMMNNDSTDPLIKEILESSVSRRQGLFGD</sequence>
<dbReference type="Gene3D" id="1.25.10.10">
    <property type="entry name" value="Leucine-rich Repeat Variant"/>
    <property type="match status" value="1"/>
</dbReference>
<accession>A0A024CHK3</accession>
<dbReference type="Pfam" id="PF13646">
    <property type="entry name" value="HEAT_2"/>
    <property type="match status" value="2"/>
</dbReference>
<proteinExistence type="predicted"/>
<evidence type="ECO:0000256" key="2">
    <source>
        <dbReference type="ARBA" id="ARBA00022738"/>
    </source>
</evidence>
<keyword evidence="1" id="KW-0042">Antenna complex</keyword>
<evidence type="ECO:0000256" key="1">
    <source>
        <dbReference type="ARBA" id="ARBA00022549"/>
    </source>
</evidence>
<dbReference type="InterPro" id="IPR016024">
    <property type="entry name" value="ARM-type_fold"/>
</dbReference>
<keyword evidence="3" id="KW-0456">Lyase</keyword>
<dbReference type="GO" id="GO:0030089">
    <property type="term" value="C:phycobilisome"/>
    <property type="evidence" value="ECO:0007669"/>
    <property type="project" value="UniProtKB-KW"/>
</dbReference>
<keyword evidence="2" id="KW-0605">Phycobilisome</keyword>
<dbReference type="GO" id="GO:0016491">
    <property type="term" value="F:oxidoreductase activity"/>
    <property type="evidence" value="ECO:0007669"/>
    <property type="project" value="TreeGrafter"/>
</dbReference>
<gene>
    <name evidence="3" type="primary">cpeZ</name>
</gene>
<dbReference type="SUPFAM" id="SSF48371">
    <property type="entry name" value="ARM repeat"/>
    <property type="match status" value="1"/>
</dbReference>
<dbReference type="PANTHER" id="PTHR12697:SF5">
    <property type="entry name" value="DEOXYHYPUSINE HYDROXYLASE"/>
    <property type="match status" value="1"/>
</dbReference>
<name>A0A024CHK3_9SYNE</name>
<organism evidence="3">
    <name type="scientific">uncultured Synechococcus sp</name>
    <dbReference type="NCBI Taxonomy" id="154535"/>
    <lineage>
        <taxon>Bacteria</taxon>
        <taxon>Bacillati</taxon>
        <taxon>Cyanobacteriota</taxon>
        <taxon>Cyanophyceae</taxon>
        <taxon>Synechococcales</taxon>
        <taxon>Synechococcaceae</taxon>
        <taxon>Synechococcus</taxon>
        <taxon>environmental samples</taxon>
    </lineage>
</organism>
<dbReference type="GO" id="GO:0016829">
    <property type="term" value="F:lyase activity"/>
    <property type="evidence" value="ECO:0007669"/>
    <property type="project" value="UniProtKB-KW"/>
</dbReference>